<dbReference type="Proteomes" id="UP000051660">
    <property type="component" value="Unassembled WGS sequence"/>
</dbReference>
<name>A0A0R3NCZ0_9BRAD</name>
<reference evidence="1 2" key="1">
    <citation type="submission" date="2014-03" db="EMBL/GenBank/DDBJ databases">
        <title>Bradyrhizobium valentinum sp. nov., isolated from effective nodules of Lupinus mariae-josephae, a lupine endemic of basic-lime soils in Eastern Spain.</title>
        <authorList>
            <person name="Duran D."/>
            <person name="Rey L."/>
            <person name="Navarro A."/>
            <person name="Busquets A."/>
            <person name="Imperial J."/>
            <person name="Ruiz-Argueso T."/>
        </authorList>
    </citation>
    <scope>NUCLEOTIDE SEQUENCE [LARGE SCALE GENOMIC DNA]</scope>
    <source>
        <strain evidence="1 2">CCBAU 23086</strain>
    </source>
</reference>
<evidence type="ECO:0000313" key="2">
    <source>
        <dbReference type="Proteomes" id="UP000051660"/>
    </source>
</evidence>
<evidence type="ECO:0000313" key="1">
    <source>
        <dbReference type="EMBL" id="KRR27877.1"/>
    </source>
</evidence>
<protein>
    <recommendedName>
        <fullName evidence="3">Glycosyl transferases group 1</fullName>
    </recommendedName>
</protein>
<dbReference type="SUPFAM" id="SSF53756">
    <property type="entry name" value="UDP-Glycosyltransferase/glycogen phosphorylase"/>
    <property type="match status" value="1"/>
</dbReference>
<sequence>MLLREPSALQITLLPNEITTVKPCDAKAMRAAIIWLLENPESAMVQARRGYESVARRYDFDHYIEMVAKRLEAF</sequence>
<evidence type="ECO:0008006" key="3">
    <source>
        <dbReference type="Google" id="ProtNLM"/>
    </source>
</evidence>
<organism evidence="1 2">
    <name type="scientific">Bradyrhizobium lablabi</name>
    <dbReference type="NCBI Taxonomy" id="722472"/>
    <lineage>
        <taxon>Bacteria</taxon>
        <taxon>Pseudomonadati</taxon>
        <taxon>Pseudomonadota</taxon>
        <taxon>Alphaproteobacteria</taxon>
        <taxon>Hyphomicrobiales</taxon>
        <taxon>Nitrobacteraceae</taxon>
        <taxon>Bradyrhizobium</taxon>
    </lineage>
</organism>
<proteinExistence type="predicted"/>
<comment type="caution">
    <text evidence="1">The sequence shown here is derived from an EMBL/GenBank/DDBJ whole genome shotgun (WGS) entry which is preliminary data.</text>
</comment>
<gene>
    <name evidence="1" type="ORF">CQ14_08545</name>
</gene>
<accession>A0A0R3NCZ0</accession>
<dbReference type="AlphaFoldDB" id="A0A0R3NCZ0"/>
<dbReference type="EMBL" id="LLYB01000034">
    <property type="protein sequence ID" value="KRR27877.1"/>
    <property type="molecule type" value="Genomic_DNA"/>
</dbReference>